<dbReference type="Gene3D" id="1.10.790.20">
    <property type="entry name" value="Domain of unknown function DUF1476"/>
    <property type="match status" value="1"/>
</dbReference>
<dbReference type="Proteomes" id="UP000029995">
    <property type="component" value="Unassembled WGS sequence"/>
</dbReference>
<accession>A0A0A0DDR7</accession>
<evidence type="ECO:0000313" key="2">
    <source>
        <dbReference type="Proteomes" id="UP000029995"/>
    </source>
</evidence>
<sequence>MTTFDSRGQAFEAEFQHDQELLFRIQNRRNKLLGLWAAELLGKTGADAEAYAKEVIMSDFEKQTDEDVHDKVYADLKIHDVDLSDHRLRKKMDALLAVARQQIMTEATPK</sequence>
<evidence type="ECO:0000313" key="1">
    <source>
        <dbReference type="EMBL" id="KGM35147.1"/>
    </source>
</evidence>
<dbReference type="RefSeq" id="WP_034833006.1">
    <property type="nucleotide sequence ID" value="NZ_JANX01000045.1"/>
</dbReference>
<protein>
    <recommendedName>
        <fullName evidence="3">Aldolase</fullName>
    </recommendedName>
</protein>
<dbReference type="AlphaFoldDB" id="A0A0A0DDR7"/>
<proteinExistence type="predicted"/>
<dbReference type="OrthoDB" id="9810387at2"/>
<dbReference type="EMBL" id="JANX01000045">
    <property type="protein sequence ID" value="KGM35147.1"/>
    <property type="molecule type" value="Genomic_DNA"/>
</dbReference>
<evidence type="ECO:0008006" key="3">
    <source>
        <dbReference type="Google" id="ProtNLM"/>
    </source>
</evidence>
<organism evidence="1 2">
    <name type="scientific">Inquilinus limosus MP06</name>
    <dbReference type="NCBI Taxonomy" id="1398085"/>
    <lineage>
        <taxon>Bacteria</taxon>
        <taxon>Pseudomonadati</taxon>
        <taxon>Pseudomonadota</taxon>
        <taxon>Alphaproteobacteria</taxon>
        <taxon>Rhodospirillales</taxon>
        <taxon>Rhodospirillaceae</taxon>
        <taxon>Inquilinus</taxon>
    </lineage>
</organism>
<comment type="caution">
    <text evidence="1">The sequence shown here is derived from an EMBL/GenBank/DDBJ whole genome shotgun (WGS) entry which is preliminary data.</text>
</comment>
<dbReference type="Pfam" id="PF07345">
    <property type="entry name" value="ATPaseInh_sub_z"/>
    <property type="match status" value="1"/>
</dbReference>
<name>A0A0A0DDR7_9PROT</name>
<dbReference type="InterPro" id="IPR009945">
    <property type="entry name" value="ATPase_inh_sub_z"/>
</dbReference>
<dbReference type="InterPro" id="IPR038293">
    <property type="entry name" value="ATPase_inh_sub_z_sf"/>
</dbReference>
<reference evidence="1 2" key="1">
    <citation type="submission" date="2014-01" db="EMBL/GenBank/DDBJ databases">
        <title>Genome sequence determination for a cystic fibrosis isolate, Inquilinus limosus.</title>
        <authorList>
            <person name="Pino M."/>
            <person name="Di Conza J."/>
            <person name="Gutkind G."/>
        </authorList>
    </citation>
    <scope>NUCLEOTIDE SEQUENCE [LARGE SCALE GENOMIC DNA]</scope>
    <source>
        <strain evidence="1 2">MP06</strain>
    </source>
</reference>
<gene>
    <name evidence="1" type="ORF">P409_06100</name>
</gene>
<dbReference type="PIRSF" id="PIRSF031780">
    <property type="entry name" value="UCP031780"/>
    <property type="match status" value="1"/>
</dbReference>